<dbReference type="RefSeq" id="WP_157169840.1">
    <property type="nucleotide sequence ID" value="NZ_WPNZ01000042.1"/>
</dbReference>
<dbReference type="Gene3D" id="3.40.50.300">
    <property type="entry name" value="P-loop containing nucleotide triphosphate hydrolases"/>
    <property type="match status" value="1"/>
</dbReference>
<dbReference type="EC" id="7.4.2.1" evidence="9"/>
<comment type="similarity">
    <text evidence="2">Belongs to the ABC transporter superfamily.</text>
</comment>
<evidence type="ECO:0000256" key="3">
    <source>
        <dbReference type="ARBA" id="ARBA00022448"/>
    </source>
</evidence>
<dbReference type="Proteomes" id="UP000483802">
    <property type="component" value="Unassembled WGS sequence"/>
</dbReference>
<keyword evidence="7" id="KW-0029">Amino-acid transport</keyword>
<dbReference type="FunFam" id="3.40.50.300:FF:000020">
    <property type="entry name" value="Amino acid ABC transporter ATP-binding component"/>
    <property type="match status" value="1"/>
</dbReference>
<organism evidence="12 13">
    <name type="scientific">Streptomyces typhae</name>
    <dbReference type="NCBI Taxonomy" id="2681492"/>
    <lineage>
        <taxon>Bacteria</taxon>
        <taxon>Bacillati</taxon>
        <taxon>Actinomycetota</taxon>
        <taxon>Actinomycetes</taxon>
        <taxon>Kitasatosporales</taxon>
        <taxon>Streptomycetaceae</taxon>
        <taxon>Streptomyces</taxon>
    </lineage>
</organism>
<dbReference type="SUPFAM" id="SSF52540">
    <property type="entry name" value="P-loop containing nucleoside triphosphate hydrolases"/>
    <property type="match status" value="1"/>
</dbReference>
<keyword evidence="3" id="KW-0813">Transport</keyword>
<evidence type="ECO:0000259" key="11">
    <source>
        <dbReference type="PROSITE" id="PS50893"/>
    </source>
</evidence>
<protein>
    <recommendedName>
        <fullName evidence="9">ABC-type polar-amino-acid transporter</fullName>
        <ecNumber evidence="9">7.4.2.1</ecNumber>
    </recommendedName>
</protein>
<keyword evidence="5" id="KW-0547">Nucleotide-binding</keyword>
<evidence type="ECO:0000256" key="9">
    <source>
        <dbReference type="ARBA" id="ARBA00038850"/>
    </source>
</evidence>
<accession>A0A6L6XCF9</accession>
<comment type="catalytic activity">
    <reaction evidence="10">
        <text>a polar amino acid(out) + ATP + H2O = a polar amino acid(in) + ADP + phosphate + H(+)</text>
        <dbReference type="Rhea" id="RHEA:14673"/>
        <dbReference type="ChEBI" id="CHEBI:15377"/>
        <dbReference type="ChEBI" id="CHEBI:15378"/>
        <dbReference type="ChEBI" id="CHEBI:30616"/>
        <dbReference type="ChEBI" id="CHEBI:43474"/>
        <dbReference type="ChEBI" id="CHEBI:62031"/>
        <dbReference type="ChEBI" id="CHEBI:456216"/>
        <dbReference type="EC" id="7.4.2.1"/>
    </reaction>
    <physiologicalReaction direction="left-to-right" evidence="10">
        <dbReference type="Rhea" id="RHEA:14674"/>
    </physiologicalReaction>
</comment>
<dbReference type="GO" id="GO:0005886">
    <property type="term" value="C:plasma membrane"/>
    <property type="evidence" value="ECO:0007669"/>
    <property type="project" value="UniProtKB-SubCell"/>
</dbReference>
<dbReference type="GO" id="GO:0015426">
    <property type="term" value="F:ATPase-coupled polar amino acid-transporter activity"/>
    <property type="evidence" value="ECO:0007669"/>
    <property type="project" value="UniProtKB-EC"/>
</dbReference>
<dbReference type="PANTHER" id="PTHR43166">
    <property type="entry name" value="AMINO ACID IMPORT ATP-BINDING PROTEIN"/>
    <property type="match status" value="1"/>
</dbReference>
<feature type="domain" description="ABC transporter" evidence="11">
    <location>
        <begin position="7"/>
        <end position="241"/>
    </location>
</feature>
<evidence type="ECO:0000313" key="12">
    <source>
        <dbReference type="EMBL" id="MVO90929.1"/>
    </source>
</evidence>
<evidence type="ECO:0000313" key="13">
    <source>
        <dbReference type="Proteomes" id="UP000483802"/>
    </source>
</evidence>
<gene>
    <name evidence="12" type="ORF">GPA10_40880</name>
</gene>
<dbReference type="InterPro" id="IPR017871">
    <property type="entry name" value="ABC_transporter-like_CS"/>
</dbReference>
<dbReference type="PROSITE" id="PS00211">
    <property type="entry name" value="ABC_TRANSPORTER_1"/>
    <property type="match status" value="1"/>
</dbReference>
<keyword evidence="6 12" id="KW-0067">ATP-binding</keyword>
<dbReference type="PIRSF" id="PIRSF039085">
    <property type="entry name" value="ABC_ATPase_HisP"/>
    <property type="match status" value="1"/>
</dbReference>
<dbReference type="PANTHER" id="PTHR43166:SF9">
    <property type="entry name" value="GLUTAMATE_ASPARTATE IMPORT ATP-BINDING PROTEIN GLTL"/>
    <property type="match status" value="1"/>
</dbReference>
<comment type="subcellular location">
    <subcellularLocation>
        <location evidence="1">Cell membrane</location>
        <topology evidence="1">Peripheral membrane protein</topology>
    </subcellularLocation>
</comment>
<proteinExistence type="inferred from homology"/>
<evidence type="ECO:0000256" key="7">
    <source>
        <dbReference type="ARBA" id="ARBA00022970"/>
    </source>
</evidence>
<evidence type="ECO:0000256" key="10">
    <source>
        <dbReference type="ARBA" id="ARBA00047624"/>
    </source>
</evidence>
<comment type="caution">
    <text evidence="12">The sequence shown here is derived from an EMBL/GenBank/DDBJ whole genome shotgun (WGS) entry which is preliminary data.</text>
</comment>
<dbReference type="Pfam" id="PF00005">
    <property type="entry name" value="ABC_tran"/>
    <property type="match status" value="1"/>
</dbReference>
<dbReference type="InterPro" id="IPR003593">
    <property type="entry name" value="AAA+_ATPase"/>
</dbReference>
<sequence length="247" mass="27556">MTVDPLIELRDVNKYYGELHVLRDVDLTVGKGEVVVVIGPSGSGKSTLCRTINRLETIQSGQIRLDGRPLPEEGKALARLRAEVGMVFQSFNLFAHKTVLQNVSMGQVKVRGRKKDEADRRSRELLERVGLSAHAAKYPAQLSGGQQQRVAIARALAMDPKVMLFDEPTSALDPEMINEVLEVMQQLARDGMTMVVVTHEMGFARSAANRVVFMADGRVVEDRAPEDFFTRPESERARDFLSKILKH</sequence>
<evidence type="ECO:0000256" key="5">
    <source>
        <dbReference type="ARBA" id="ARBA00022741"/>
    </source>
</evidence>
<dbReference type="EMBL" id="WPNZ01000042">
    <property type="protein sequence ID" value="MVO90929.1"/>
    <property type="molecule type" value="Genomic_DNA"/>
</dbReference>
<dbReference type="SMART" id="SM00382">
    <property type="entry name" value="AAA"/>
    <property type="match status" value="1"/>
</dbReference>
<dbReference type="GO" id="GO:0016887">
    <property type="term" value="F:ATP hydrolysis activity"/>
    <property type="evidence" value="ECO:0007669"/>
    <property type="project" value="InterPro"/>
</dbReference>
<reference evidence="12 13" key="1">
    <citation type="submission" date="2019-11" db="EMBL/GenBank/DDBJ databases">
        <title>Streptomyces typhae sp. nov., a novel endophytic actinomycete isolated from the root of cattail pollen (Typha angustifolia L.).</title>
        <authorList>
            <person name="Peng C."/>
        </authorList>
    </citation>
    <scope>NUCLEOTIDE SEQUENCE [LARGE SCALE GENOMIC DNA]</scope>
    <source>
        <strain evidence="13">p1417</strain>
    </source>
</reference>
<dbReference type="AlphaFoldDB" id="A0A6L6XCF9"/>
<evidence type="ECO:0000256" key="2">
    <source>
        <dbReference type="ARBA" id="ARBA00005417"/>
    </source>
</evidence>
<keyword evidence="4" id="KW-1003">Cell membrane</keyword>
<evidence type="ECO:0000256" key="6">
    <source>
        <dbReference type="ARBA" id="ARBA00022840"/>
    </source>
</evidence>
<name>A0A6L6XCF9_9ACTN</name>
<dbReference type="CDD" id="cd03262">
    <property type="entry name" value="ABC_HisP_GlnQ"/>
    <property type="match status" value="1"/>
</dbReference>
<evidence type="ECO:0000256" key="1">
    <source>
        <dbReference type="ARBA" id="ARBA00004202"/>
    </source>
</evidence>
<evidence type="ECO:0000256" key="8">
    <source>
        <dbReference type="ARBA" id="ARBA00023136"/>
    </source>
</evidence>
<dbReference type="InterPro" id="IPR027417">
    <property type="entry name" value="P-loop_NTPase"/>
</dbReference>
<dbReference type="PROSITE" id="PS50893">
    <property type="entry name" value="ABC_TRANSPORTER_2"/>
    <property type="match status" value="1"/>
</dbReference>
<evidence type="ECO:0000256" key="4">
    <source>
        <dbReference type="ARBA" id="ARBA00022475"/>
    </source>
</evidence>
<dbReference type="InterPro" id="IPR003439">
    <property type="entry name" value="ABC_transporter-like_ATP-bd"/>
</dbReference>
<dbReference type="InterPro" id="IPR030679">
    <property type="entry name" value="ABC_ATPase_HisP-typ"/>
</dbReference>
<dbReference type="GO" id="GO:0005524">
    <property type="term" value="F:ATP binding"/>
    <property type="evidence" value="ECO:0007669"/>
    <property type="project" value="UniProtKB-KW"/>
</dbReference>
<dbReference type="InterPro" id="IPR050086">
    <property type="entry name" value="MetN_ABC_transporter-like"/>
</dbReference>
<keyword evidence="8" id="KW-0472">Membrane</keyword>
<keyword evidence="13" id="KW-1185">Reference proteome</keyword>